<dbReference type="PROSITE" id="PS50011">
    <property type="entry name" value="PROTEIN_KINASE_DOM"/>
    <property type="match status" value="1"/>
</dbReference>
<keyword evidence="2 17" id="KW-0723">Serine/threonine-protein kinase</keyword>
<dbReference type="SMART" id="SM00220">
    <property type="entry name" value="S_TKc"/>
    <property type="match status" value="1"/>
</dbReference>
<dbReference type="FunFam" id="3.30.200.20:FF:000250">
    <property type="entry name" value="Serine/threonine-protein kinase"/>
    <property type="match status" value="1"/>
</dbReference>
<dbReference type="SMART" id="SM00108">
    <property type="entry name" value="B_lectin"/>
    <property type="match status" value="1"/>
</dbReference>
<feature type="transmembrane region" description="Helical" evidence="20">
    <location>
        <begin position="436"/>
        <end position="461"/>
    </location>
</feature>
<keyword evidence="6 21" id="KW-0732">Signal</keyword>
<keyword evidence="3" id="KW-0245">EGF-like domain</keyword>
<dbReference type="AlphaFoldDB" id="A0A453BBJ6"/>
<dbReference type="InterPro" id="IPR024171">
    <property type="entry name" value="SRK-like_kinase"/>
</dbReference>
<reference evidence="25" key="3">
    <citation type="journal article" date="2017" name="Nature">
        <title>Genome sequence of the progenitor of the wheat D genome Aegilops tauschii.</title>
        <authorList>
            <person name="Luo M.C."/>
            <person name="Gu Y.Q."/>
            <person name="Puiu D."/>
            <person name="Wang H."/>
            <person name="Twardziok S.O."/>
            <person name="Deal K.R."/>
            <person name="Huo N."/>
            <person name="Zhu T."/>
            <person name="Wang L."/>
            <person name="Wang Y."/>
            <person name="McGuire P.E."/>
            <person name="Liu S."/>
            <person name="Long H."/>
            <person name="Ramasamy R.K."/>
            <person name="Rodriguez J.C."/>
            <person name="Van S.L."/>
            <person name="Yuan L."/>
            <person name="Wang Z."/>
            <person name="Xia Z."/>
            <person name="Xiao L."/>
            <person name="Anderson O.D."/>
            <person name="Ouyang S."/>
            <person name="Liang Y."/>
            <person name="Zimin A.V."/>
            <person name="Pertea G."/>
            <person name="Qi P."/>
            <person name="Bennetzen J.L."/>
            <person name="Dai X."/>
            <person name="Dawson M.W."/>
            <person name="Muller H.G."/>
            <person name="Kugler K."/>
            <person name="Rivarola-Duarte L."/>
            <person name="Spannagl M."/>
            <person name="Mayer K.F.X."/>
            <person name="Lu F.H."/>
            <person name="Bevan M.W."/>
            <person name="Leroy P."/>
            <person name="Li P."/>
            <person name="You F.M."/>
            <person name="Sun Q."/>
            <person name="Liu Z."/>
            <person name="Lyons E."/>
            <person name="Wicker T."/>
            <person name="Salzberg S.L."/>
            <person name="Devos K.M."/>
            <person name="Dvorak J."/>
        </authorList>
    </citation>
    <scope>NUCLEOTIDE SEQUENCE [LARGE SCALE GENOMIC DNA]</scope>
    <source>
        <strain evidence="25">cv. AL8/78</strain>
    </source>
</reference>
<dbReference type="InterPro" id="IPR000719">
    <property type="entry name" value="Prot_kinase_dom"/>
</dbReference>
<feature type="compositionally biased region" description="Low complexity" evidence="19">
    <location>
        <begin position="793"/>
        <end position="814"/>
    </location>
</feature>
<evidence type="ECO:0000313" key="26">
    <source>
        <dbReference type="Proteomes" id="UP000015105"/>
    </source>
</evidence>
<evidence type="ECO:0000313" key="25">
    <source>
        <dbReference type="EnsemblPlants" id="AET2Gv20444200.1"/>
    </source>
</evidence>
<dbReference type="GO" id="GO:0004674">
    <property type="term" value="F:protein serine/threonine kinase activity"/>
    <property type="evidence" value="ECO:0007669"/>
    <property type="project" value="UniProtKB-KW"/>
</dbReference>
<dbReference type="OrthoDB" id="643280at2759"/>
<comment type="similarity">
    <text evidence="17">Belongs to the protein kinase superfamily. Ser/Thr protein kinase family.</text>
</comment>
<reference evidence="26" key="1">
    <citation type="journal article" date="2014" name="Science">
        <title>Ancient hybridizations among the ancestral genomes of bread wheat.</title>
        <authorList>
            <consortium name="International Wheat Genome Sequencing Consortium,"/>
            <person name="Marcussen T."/>
            <person name="Sandve S.R."/>
            <person name="Heier L."/>
            <person name="Spannagl M."/>
            <person name="Pfeifer M."/>
            <person name="Jakobsen K.S."/>
            <person name="Wulff B.B."/>
            <person name="Steuernagel B."/>
            <person name="Mayer K.F."/>
            <person name="Olsen O.A."/>
        </authorList>
    </citation>
    <scope>NUCLEOTIDE SEQUENCE [LARGE SCALE GENOMIC DNA]</scope>
    <source>
        <strain evidence="26">cv. AL8/78</strain>
    </source>
</reference>
<evidence type="ECO:0000256" key="12">
    <source>
        <dbReference type="ARBA" id="ARBA00023157"/>
    </source>
</evidence>
<evidence type="ECO:0000256" key="15">
    <source>
        <dbReference type="ARBA" id="ARBA00047899"/>
    </source>
</evidence>
<feature type="signal peptide" evidence="21">
    <location>
        <begin position="1"/>
        <end position="18"/>
    </location>
</feature>
<evidence type="ECO:0000259" key="23">
    <source>
        <dbReference type="PROSITE" id="PS50927"/>
    </source>
</evidence>
<evidence type="ECO:0000256" key="6">
    <source>
        <dbReference type="ARBA" id="ARBA00022729"/>
    </source>
</evidence>
<keyword evidence="7 17" id="KW-0547">Nucleotide-binding</keyword>
<evidence type="ECO:0000256" key="4">
    <source>
        <dbReference type="ARBA" id="ARBA00022679"/>
    </source>
</evidence>
<evidence type="ECO:0000256" key="9">
    <source>
        <dbReference type="ARBA" id="ARBA00022840"/>
    </source>
</evidence>
<dbReference type="PROSITE" id="PS00108">
    <property type="entry name" value="PROTEIN_KINASE_ST"/>
    <property type="match status" value="1"/>
</dbReference>
<dbReference type="GeneID" id="109776384"/>
<sequence>MDPFFFLLLFGQTLLCTAGDTINSATPLSGSQKIVSPGNKFTVGFYSPSQSNTTSSTSSNYYIAIWYSNIPVLTTVWNTDKPVSDPATASLEIARNGNLVLLDQAKNRLLWSTNVSIASNSTMATIKDSGSLELTDASDASIVYWRSIDHPTNTWLPGGKLGLNKTTGLSQRLIPWKNSLDPSPGLSSLELDPNGTTQYFIQWNESINYWTSGPWNGNIFSLVPEMTANFRYDFQFVDNATESYFYYSMKDDAVISRFIMDVTGQIKQLTWVEYSQQWILFWSQPRRQCEVYALCGAYGSCSEAALPYCNCVKGFSQKVQSDWDLQDYSGGCRRNVPLQCQINSSSAQTKPDKFYTMAGVRLPDNARGAVGASLKECEQVCLKSCSCDAYTYNTTGCFIWSGDLVNLQEQYSGNGVGTLFLRLAASELQDPKKNKAVIIGAVVGGVAAILIILAIVFFFLYQKYRRDRTLRISKTAGGTLIAFRYSDLQHVTSNFSEKLGGGAFGSVFKGKLPDSTAIAVKRLDGFHQGEKQFRAEVSTIGTTQHVNLVRLLGFCSEGSRRLLVYEYMQKGSLEVQLFPGEATALSWAIRYQIALGTARGLNYLHEKCRDCIIHCDVKPDNILLDDSFVPKVSDFGLAKLLGRDFSRVLTTMRGTRGYLAPEWISGVPITAKADVFSYGMMLLEIISGRRNSDHGEEGRSTFFPTLAASKLHEGDVQTLLDPRLKGDANPDELTRACKVACWCIQDDESTRPTTGQIVQILEGFLDVNMPPVPRSLRALGESPDVINFFSDLSSSQTSQTQNSTTTSQTHSATSGNSHFQSS</sequence>
<evidence type="ECO:0000256" key="8">
    <source>
        <dbReference type="ARBA" id="ARBA00022777"/>
    </source>
</evidence>
<dbReference type="CDD" id="cd00028">
    <property type="entry name" value="B_lectin"/>
    <property type="match status" value="1"/>
</dbReference>
<dbReference type="PROSITE" id="PS50948">
    <property type="entry name" value="PAN"/>
    <property type="match status" value="1"/>
</dbReference>
<evidence type="ECO:0000256" key="13">
    <source>
        <dbReference type="ARBA" id="ARBA00023170"/>
    </source>
</evidence>
<keyword evidence="12" id="KW-1015">Disulfide bond</keyword>
<feature type="binding site" evidence="18">
    <location>
        <position position="521"/>
    </location>
    <ligand>
        <name>ATP</name>
        <dbReference type="ChEBI" id="CHEBI:30616"/>
    </ligand>
</feature>
<dbReference type="PROSITE" id="PS50927">
    <property type="entry name" value="BULB_LECTIN"/>
    <property type="match status" value="1"/>
</dbReference>
<dbReference type="Gramene" id="AET2Gv20444200.1">
    <property type="protein sequence ID" value="AET2Gv20444200.1"/>
    <property type="gene ID" value="AET2Gv20444200"/>
</dbReference>
<comment type="subcellular location">
    <subcellularLocation>
        <location evidence="1">Membrane</location>
        <topology evidence="1">Single-pass type I membrane protein</topology>
    </subcellularLocation>
</comment>
<reference evidence="25" key="4">
    <citation type="submission" date="2019-03" db="UniProtKB">
        <authorList>
            <consortium name="EnsemblPlants"/>
        </authorList>
    </citation>
    <scope>IDENTIFICATION</scope>
</reference>
<dbReference type="InterPro" id="IPR000858">
    <property type="entry name" value="S_locus_glycoprot_dom"/>
</dbReference>
<dbReference type="SUPFAM" id="SSF56112">
    <property type="entry name" value="Protein kinase-like (PK-like)"/>
    <property type="match status" value="1"/>
</dbReference>
<feature type="domain" description="Protein kinase" evidence="22">
    <location>
        <begin position="493"/>
        <end position="765"/>
    </location>
</feature>
<evidence type="ECO:0000259" key="22">
    <source>
        <dbReference type="PROSITE" id="PS50011"/>
    </source>
</evidence>
<keyword evidence="14" id="KW-0325">Glycoprotein</keyword>
<dbReference type="FunFam" id="1.10.510.10:FF:000227">
    <property type="entry name" value="Serine/threonine-protein kinase"/>
    <property type="match status" value="1"/>
</dbReference>
<evidence type="ECO:0000256" key="21">
    <source>
        <dbReference type="SAM" id="SignalP"/>
    </source>
</evidence>
<dbReference type="EC" id="2.7.11.1" evidence="17"/>
<dbReference type="GO" id="GO:0106310">
    <property type="term" value="F:protein serine kinase activity"/>
    <property type="evidence" value="ECO:0007669"/>
    <property type="project" value="RHEA"/>
</dbReference>
<dbReference type="PANTHER" id="PTHR47974:SF19">
    <property type="entry name" value="RECEPTOR-LIKE SERINE_THREONINE-PROTEIN KINASE"/>
    <property type="match status" value="1"/>
</dbReference>
<organism evidence="25 26">
    <name type="scientific">Aegilops tauschii subsp. strangulata</name>
    <name type="common">Goatgrass</name>
    <dbReference type="NCBI Taxonomy" id="200361"/>
    <lineage>
        <taxon>Eukaryota</taxon>
        <taxon>Viridiplantae</taxon>
        <taxon>Streptophyta</taxon>
        <taxon>Embryophyta</taxon>
        <taxon>Tracheophyta</taxon>
        <taxon>Spermatophyta</taxon>
        <taxon>Magnoliopsida</taxon>
        <taxon>Liliopsida</taxon>
        <taxon>Poales</taxon>
        <taxon>Poaceae</taxon>
        <taxon>BOP clade</taxon>
        <taxon>Pooideae</taxon>
        <taxon>Triticodae</taxon>
        <taxon>Triticeae</taxon>
        <taxon>Triticinae</taxon>
        <taxon>Aegilops</taxon>
    </lineage>
</organism>
<feature type="region of interest" description="Disordered" evidence="19">
    <location>
        <begin position="793"/>
        <end position="822"/>
    </location>
</feature>
<dbReference type="GO" id="GO:0005524">
    <property type="term" value="F:ATP binding"/>
    <property type="evidence" value="ECO:0007669"/>
    <property type="project" value="UniProtKB-UniRule"/>
</dbReference>
<evidence type="ECO:0000256" key="19">
    <source>
        <dbReference type="SAM" id="MobiDB-lite"/>
    </source>
</evidence>
<dbReference type="InterPro" id="IPR011009">
    <property type="entry name" value="Kinase-like_dom_sf"/>
</dbReference>
<evidence type="ECO:0000256" key="17">
    <source>
        <dbReference type="PIRNR" id="PIRNR000641"/>
    </source>
</evidence>
<evidence type="ECO:0000256" key="11">
    <source>
        <dbReference type="ARBA" id="ARBA00023136"/>
    </source>
</evidence>
<evidence type="ECO:0000256" key="10">
    <source>
        <dbReference type="ARBA" id="ARBA00022989"/>
    </source>
</evidence>
<dbReference type="GO" id="GO:0051707">
    <property type="term" value="P:response to other organism"/>
    <property type="evidence" value="ECO:0007669"/>
    <property type="project" value="UniProtKB-ARBA"/>
</dbReference>
<dbReference type="SMART" id="SM00473">
    <property type="entry name" value="PAN_AP"/>
    <property type="match status" value="1"/>
</dbReference>
<dbReference type="Proteomes" id="UP000015105">
    <property type="component" value="Chromosome 2D"/>
</dbReference>
<keyword evidence="8 17" id="KW-0418">Kinase</keyword>
<comment type="catalytic activity">
    <reaction evidence="16 17">
        <text>L-seryl-[protein] + ATP = O-phospho-L-seryl-[protein] + ADP + H(+)</text>
        <dbReference type="Rhea" id="RHEA:17989"/>
        <dbReference type="Rhea" id="RHEA-COMP:9863"/>
        <dbReference type="Rhea" id="RHEA-COMP:11604"/>
        <dbReference type="ChEBI" id="CHEBI:15378"/>
        <dbReference type="ChEBI" id="CHEBI:29999"/>
        <dbReference type="ChEBI" id="CHEBI:30616"/>
        <dbReference type="ChEBI" id="CHEBI:83421"/>
        <dbReference type="ChEBI" id="CHEBI:456216"/>
        <dbReference type="EC" id="2.7.11.1"/>
    </reaction>
</comment>
<dbReference type="GO" id="GO:0048544">
    <property type="term" value="P:recognition of pollen"/>
    <property type="evidence" value="ECO:0007669"/>
    <property type="project" value="InterPro"/>
</dbReference>
<dbReference type="CDD" id="cd14066">
    <property type="entry name" value="STKc_IRAK"/>
    <property type="match status" value="1"/>
</dbReference>
<dbReference type="InterPro" id="IPR017441">
    <property type="entry name" value="Protein_kinase_ATP_BS"/>
</dbReference>
<dbReference type="Pfam" id="PF01453">
    <property type="entry name" value="B_lectin"/>
    <property type="match status" value="1"/>
</dbReference>
<evidence type="ECO:0000256" key="16">
    <source>
        <dbReference type="ARBA" id="ARBA00048679"/>
    </source>
</evidence>
<proteinExistence type="inferred from homology"/>
<feature type="domain" description="Bulb-type lectin" evidence="23">
    <location>
        <begin position="19"/>
        <end position="147"/>
    </location>
</feature>
<dbReference type="FunFam" id="2.90.10.10:FF:000022">
    <property type="entry name" value="Receptor-like protein kinase 4"/>
    <property type="match status" value="1"/>
</dbReference>
<evidence type="ECO:0000256" key="20">
    <source>
        <dbReference type="SAM" id="Phobius"/>
    </source>
</evidence>
<evidence type="ECO:0000256" key="5">
    <source>
        <dbReference type="ARBA" id="ARBA00022692"/>
    </source>
</evidence>
<name>A0A453BBJ6_AEGTS</name>
<evidence type="ECO:0000256" key="14">
    <source>
        <dbReference type="ARBA" id="ARBA00023180"/>
    </source>
</evidence>
<dbReference type="RefSeq" id="XP_020190614.1">
    <property type="nucleotide sequence ID" value="XM_020335025.4"/>
</dbReference>
<dbReference type="Pfam" id="PF08276">
    <property type="entry name" value="PAN_2"/>
    <property type="match status" value="1"/>
</dbReference>
<accession>A0A453BBJ6</accession>
<dbReference type="Gene3D" id="1.10.510.10">
    <property type="entry name" value="Transferase(Phosphotransferase) domain 1"/>
    <property type="match status" value="1"/>
</dbReference>
<dbReference type="PANTHER" id="PTHR47974">
    <property type="entry name" value="OS07G0415500 PROTEIN"/>
    <property type="match status" value="1"/>
</dbReference>
<keyword evidence="9 17" id="KW-0067">ATP-binding</keyword>
<dbReference type="GO" id="GO:0016020">
    <property type="term" value="C:membrane"/>
    <property type="evidence" value="ECO:0007669"/>
    <property type="project" value="UniProtKB-SubCell"/>
</dbReference>
<evidence type="ECO:0000256" key="3">
    <source>
        <dbReference type="ARBA" id="ARBA00022536"/>
    </source>
</evidence>
<keyword evidence="13" id="KW-0675">Receptor</keyword>
<dbReference type="PROSITE" id="PS00107">
    <property type="entry name" value="PROTEIN_KINASE_ATP"/>
    <property type="match status" value="1"/>
</dbReference>
<dbReference type="Gene3D" id="2.90.10.10">
    <property type="entry name" value="Bulb-type lectin domain"/>
    <property type="match status" value="1"/>
</dbReference>
<comment type="catalytic activity">
    <reaction evidence="15 17">
        <text>L-threonyl-[protein] + ATP = O-phospho-L-threonyl-[protein] + ADP + H(+)</text>
        <dbReference type="Rhea" id="RHEA:46608"/>
        <dbReference type="Rhea" id="RHEA-COMP:11060"/>
        <dbReference type="Rhea" id="RHEA-COMP:11605"/>
        <dbReference type="ChEBI" id="CHEBI:15378"/>
        <dbReference type="ChEBI" id="CHEBI:30013"/>
        <dbReference type="ChEBI" id="CHEBI:30616"/>
        <dbReference type="ChEBI" id="CHEBI:61977"/>
        <dbReference type="ChEBI" id="CHEBI:456216"/>
        <dbReference type="EC" id="2.7.11.1"/>
    </reaction>
</comment>
<feature type="chain" id="PRO_5019349418" description="Receptor-like serine/threonine-protein kinase" evidence="21">
    <location>
        <begin position="19"/>
        <end position="822"/>
    </location>
</feature>
<reference evidence="25" key="5">
    <citation type="journal article" date="2021" name="G3 (Bethesda)">
        <title>Aegilops tauschii genome assembly Aet v5.0 features greater sequence contiguity and improved annotation.</title>
        <authorList>
            <person name="Wang L."/>
            <person name="Zhu T."/>
            <person name="Rodriguez J.C."/>
            <person name="Deal K.R."/>
            <person name="Dubcovsky J."/>
            <person name="McGuire P.E."/>
            <person name="Lux T."/>
            <person name="Spannagl M."/>
            <person name="Mayer K.F.X."/>
            <person name="Baldrich P."/>
            <person name="Meyers B.C."/>
            <person name="Huo N."/>
            <person name="Gu Y.Q."/>
            <person name="Zhou H."/>
            <person name="Devos K.M."/>
            <person name="Bennetzen J.L."/>
            <person name="Unver T."/>
            <person name="Budak H."/>
            <person name="Gulick P.J."/>
            <person name="Galiba G."/>
            <person name="Kalapos B."/>
            <person name="Nelson D.R."/>
            <person name="Li P."/>
            <person name="You F.M."/>
            <person name="Luo M.C."/>
            <person name="Dvorak J."/>
        </authorList>
    </citation>
    <scope>NUCLEOTIDE SEQUENCE [LARGE SCALE GENOMIC DNA]</scope>
    <source>
        <strain evidence="25">cv. AL8/78</strain>
    </source>
</reference>
<dbReference type="InterPro" id="IPR001480">
    <property type="entry name" value="Bulb-type_lectin_dom"/>
</dbReference>
<evidence type="ECO:0000256" key="1">
    <source>
        <dbReference type="ARBA" id="ARBA00004479"/>
    </source>
</evidence>
<dbReference type="KEGG" id="ats:109776384"/>
<evidence type="ECO:0000256" key="2">
    <source>
        <dbReference type="ARBA" id="ARBA00022527"/>
    </source>
</evidence>
<keyword evidence="5 20" id="KW-0812">Transmembrane</keyword>
<dbReference type="PIRSF" id="PIRSF000641">
    <property type="entry name" value="SRK"/>
    <property type="match status" value="1"/>
</dbReference>
<dbReference type="STRING" id="200361.A0A453BBJ6"/>
<reference evidence="26" key="2">
    <citation type="journal article" date="2017" name="Nat. Plants">
        <title>The Aegilops tauschii genome reveals multiple impacts of transposons.</title>
        <authorList>
            <person name="Zhao G."/>
            <person name="Zou C."/>
            <person name="Li K."/>
            <person name="Wang K."/>
            <person name="Li T."/>
            <person name="Gao L."/>
            <person name="Zhang X."/>
            <person name="Wang H."/>
            <person name="Yang Z."/>
            <person name="Liu X."/>
            <person name="Jiang W."/>
            <person name="Mao L."/>
            <person name="Kong X."/>
            <person name="Jiao Y."/>
            <person name="Jia J."/>
        </authorList>
    </citation>
    <scope>NUCLEOTIDE SEQUENCE [LARGE SCALE GENOMIC DNA]</scope>
    <source>
        <strain evidence="26">cv. AL8/78</strain>
    </source>
</reference>
<feature type="domain" description="Apple" evidence="24">
    <location>
        <begin position="340"/>
        <end position="424"/>
    </location>
</feature>
<keyword evidence="26" id="KW-1185">Reference proteome</keyword>
<dbReference type="Gene3D" id="3.30.200.20">
    <property type="entry name" value="Phosphorylase Kinase, domain 1"/>
    <property type="match status" value="1"/>
</dbReference>
<dbReference type="CDD" id="cd01098">
    <property type="entry name" value="PAN_AP_plant"/>
    <property type="match status" value="1"/>
</dbReference>
<dbReference type="InterPro" id="IPR036426">
    <property type="entry name" value="Bulb-type_lectin_dom_sf"/>
</dbReference>
<keyword evidence="4 17" id="KW-0808">Transferase</keyword>
<dbReference type="Pfam" id="PF00954">
    <property type="entry name" value="S_locus_glycop"/>
    <property type="match status" value="1"/>
</dbReference>
<keyword evidence="10 20" id="KW-1133">Transmembrane helix</keyword>
<evidence type="ECO:0000256" key="18">
    <source>
        <dbReference type="PROSITE-ProRule" id="PRU10141"/>
    </source>
</evidence>
<dbReference type="EnsemblPlants" id="AET2Gv20444200.1">
    <property type="protein sequence ID" value="AET2Gv20444200.1"/>
    <property type="gene ID" value="AET2Gv20444200"/>
</dbReference>
<dbReference type="SUPFAM" id="SSF51110">
    <property type="entry name" value="alpha-D-mannose-specific plant lectins"/>
    <property type="match status" value="1"/>
</dbReference>
<protein>
    <recommendedName>
        <fullName evidence="17">Receptor-like serine/threonine-protein kinase</fullName>
        <ecNumber evidence="17">2.7.11.1</ecNumber>
    </recommendedName>
</protein>
<dbReference type="CDD" id="cd12087">
    <property type="entry name" value="TM_EGFR-like"/>
    <property type="match status" value="1"/>
</dbReference>
<dbReference type="InterPro" id="IPR008271">
    <property type="entry name" value="Ser/Thr_kinase_AS"/>
</dbReference>
<keyword evidence="11 20" id="KW-0472">Membrane</keyword>
<dbReference type="InterPro" id="IPR003609">
    <property type="entry name" value="Pan_app"/>
</dbReference>
<dbReference type="Pfam" id="PF00069">
    <property type="entry name" value="Pkinase"/>
    <property type="match status" value="1"/>
</dbReference>
<evidence type="ECO:0000256" key="7">
    <source>
        <dbReference type="ARBA" id="ARBA00022741"/>
    </source>
</evidence>
<dbReference type="OMA" id="CNAYTYN"/>
<evidence type="ECO:0000259" key="24">
    <source>
        <dbReference type="PROSITE" id="PS50948"/>
    </source>
</evidence>